<accession>E4XED2</accession>
<dbReference type="AlphaFoldDB" id="E4XED2"/>
<evidence type="ECO:0000313" key="4">
    <source>
        <dbReference type="Proteomes" id="UP000001307"/>
    </source>
</evidence>
<proteinExistence type="predicted"/>
<keyword evidence="2" id="KW-0472">Membrane</keyword>
<sequence>MKLIALFFWLICAESPDQPADLVLKRVKKDIAMEDYLFSENLPSDETVQDFDFIDDYEDDEQNEVDIEEDDENFYDYYDYVDDTDVVIVNGGVGLIHYIGMGISAALGMYAFMKYKKYKRGKNEEDGTDEEKQAVRGKRPK</sequence>
<protein>
    <submittedName>
        <fullName evidence="3">Uncharacterized protein</fullName>
    </submittedName>
</protein>
<keyword evidence="2" id="KW-0812">Transmembrane</keyword>
<organism evidence="3">
    <name type="scientific">Oikopleura dioica</name>
    <name type="common">Tunicate</name>
    <dbReference type="NCBI Taxonomy" id="34765"/>
    <lineage>
        <taxon>Eukaryota</taxon>
        <taxon>Metazoa</taxon>
        <taxon>Chordata</taxon>
        <taxon>Tunicata</taxon>
        <taxon>Appendicularia</taxon>
        <taxon>Copelata</taxon>
        <taxon>Oikopleuridae</taxon>
        <taxon>Oikopleura</taxon>
    </lineage>
</organism>
<dbReference type="OrthoDB" id="10621691at2759"/>
<keyword evidence="4" id="KW-1185">Reference proteome</keyword>
<dbReference type="EMBL" id="FN653041">
    <property type="protein sequence ID" value="CBY09535.1"/>
    <property type="molecule type" value="Genomic_DNA"/>
</dbReference>
<evidence type="ECO:0000313" key="3">
    <source>
        <dbReference type="EMBL" id="CBY09535.1"/>
    </source>
</evidence>
<dbReference type="Proteomes" id="UP000001307">
    <property type="component" value="Unassembled WGS sequence"/>
</dbReference>
<evidence type="ECO:0000256" key="1">
    <source>
        <dbReference type="SAM" id="MobiDB-lite"/>
    </source>
</evidence>
<feature type="transmembrane region" description="Helical" evidence="2">
    <location>
        <begin position="95"/>
        <end position="113"/>
    </location>
</feature>
<feature type="region of interest" description="Disordered" evidence="1">
    <location>
        <begin position="120"/>
        <end position="141"/>
    </location>
</feature>
<reference evidence="3" key="1">
    <citation type="journal article" date="2010" name="Science">
        <title>Plasticity of animal genome architecture unmasked by rapid evolution of a pelagic tunicate.</title>
        <authorList>
            <person name="Denoeud F."/>
            <person name="Henriet S."/>
            <person name="Mungpakdee S."/>
            <person name="Aury J.M."/>
            <person name="Da Silva C."/>
            <person name="Brinkmann H."/>
            <person name="Mikhaleva J."/>
            <person name="Olsen L.C."/>
            <person name="Jubin C."/>
            <person name="Canestro C."/>
            <person name="Bouquet J.M."/>
            <person name="Danks G."/>
            <person name="Poulain J."/>
            <person name="Campsteijn C."/>
            <person name="Adamski M."/>
            <person name="Cross I."/>
            <person name="Yadetie F."/>
            <person name="Muffato M."/>
            <person name="Louis A."/>
            <person name="Butcher S."/>
            <person name="Tsagkogeorga G."/>
            <person name="Konrad A."/>
            <person name="Singh S."/>
            <person name="Jensen M.F."/>
            <person name="Cong E.H."/>
            <person name="Eikeseth-Otteraa H."/>
            <person name="Noel B."/>
            <person name="Anthouard V."/>
            <person name="Porcel B.M."/>
            <person name="Kachouri-Lafond R."/>
            <person name="Nishino A."/>
            <person name="Ugolini M."/>
            <person name="Chourrout P."/>
            <person name="Nishida H."/>
            <person name="Aasland R."/>
            <person name="Huzurbazar S."/>
            <person name="Westhof E."/>
            <person name="Delsuc F."/>
            <person name="Lehrach H."/>
            <person name="Reinhardt R."/>
            <person name="Weissenbach J."/>
            <person name="Roy S.W."/>
            <person name="Artiguenave F."/>
            <person name="Postlethwait J.H."/>
            <person name="Manak J.R."/>
            <person name="Thompson E.M."/>
            <person name="Jaillon O."/>
            <person name="Du Pasquier L."/>
            <person name="Boudinot P."/>
            <person name="Liberles D.A."/>
            <person name="Volff J.N."/>
            <person name="Philippe H."/>
            <person name="Lenhard B."/>
            <person name="Roest Crollius H."/>
            <person name="Wincker P."/>
            <person name="Chourrout D."/>
        </authorList>
    </citation>
    <scope>NUCLEOTIDE SEQUENCE [LARGE SCALE GENOMIC DNA]</scope>
</reference>
<feature type="compositionally biased region" description="Basic and acidic residues" evidence="1">
    <location>
        <begin position="121"/>
        <end position="134"/>
    </location>
</feature>
<dbReference type="InParanoid" id="E4XED2"/>
<evidence type="ECO:0000256" key="2">
    <source>
        <dbReference type="SAM" id="Phobius"/>
    </source>
</evidence>
<keyword evidence="2" id="KW-1133">Transmembrane helix</keyword>
<name>E4XED2_OIKDI</name>
<gene>
    <name evidence="3" type="ORF">GSOID_T00008538001</name>
</gene>